<reference evidence="3" key="1">
    <citation type="journal article" date="2019" name="Int. J. Syst. Evol. Microbiol.">
        <title>The Global Catalogue of Microorganisms (GCM) 10K type strain sequencing project: providing services to taxonomists for standard genome sequencing and annotation.</title>
        <authorList>
            <consortium name="The Broad Institute Genomics Platform"/>
            <consortium name="The Broad Institute Genome Sequencing Center for Infectious Disease"/>
            <person name="Wu L."/>
            <person name="Ma J."/>
        </authorList>
    </citation>
    <scope>NUCLEOTIDE SEQUENCE [LARGE SCALE GENOMIC DNA]</scope>
    <source>
        <strain evidence="3">JCM 13008</strain>
    </source>
</reference>
<feature type="transmembrane region" description="Helical" evidence="1">
    <location>
        <begin position="105"/>
        <end position="124"/>
    </location>
</feature>
<keyword evidence="3" id="KW-1185">Reference proteome</keyword>
<evidence type="ECO:0000313" key="3">
    <source>
        <dbReference type="Proteomes" id="UP001501581"/>
    </source>
</evidence>
<protein>
    <submittedName>
        <fullName evidence="2">Uncharacterized protein</fullName>
    </submittedName>
</protein>
<evidence type="ECO:0000313" key="2">
    <source>
        <dbReference type="EMBL" id="GAA1105264.1"/>
    </source>
</evidence>
<feature type="transmembrane region" description="Helical" evidence="1">
    <location>
        <begin position="136"/>
        <end position="154"/>
    </location>
</feature>
<gene>
    <name evidence="2" type="ORF">GCM10009668_25790</name>
</gene>
<name>A0ABP4EHR6_9ACTN</name>
<evidence type="ECO:0000256" key="1">
    <source>
        <dbReference type="SAM" id="Phobius"/>
    </source>
</evidence>
<organism evidence="2 3">
    <name type="scientific">Nocardioides dubius</name>
    <dbReference type="NCBI Taxonomy" id="317019"/>
    <lineage>
        <taxon>Bacteria</taxon>
        <taxon>Bacillati</taxon>
        <taxon>Actinomycetota</taxon>
        <taxon>Actinomycetes</taxon>
        <taxon>Propionibacteriales</taxon>
        <taxon>Nocardioidaceae</taxon>
        <taxon>Nocardioides</taxon>
    </lineage>
</organism>
<keyword evidence="1" id="KW-1133">Transmembrane helix</keyword>
<sequence>MAVLADVGVLSWPQAAAAAIRRLAAVTAAGALLGVLVGGVGGRLAMLLLARLNPDASGVVSDDGFVMGRFTLAGSLNLLLVAGALGVLGAAIYLVLRPLLIGPRWFQVLAISLGPAVVVGEQLVHVDGVDFTLLEPVWLAIALFLLIPGVYTALLTLLAERWLAPGSAFWRGPLWLAALPLLAFGPLAPLLAPLAAGWLASEAVRRRNGGRIPAASVLAWAGRAALAVLFVVVGSRLLDEVQLLV</sequence>
<proteinExistence type="predicted"/>
<feature type="transmembrane region" description="Helical" evidence="1">
    <location>
        <begin position="174"/>
        <end position="200"/>
    </location>
</feature>
<feature type="transmembrane region" description="Helical" evidence="1">
    <location>
        <begin position="27"/>
        <end position="49"/>
    </location>
</feature>
<feature type="transmembrane region" description="Helical" evidence="1">
    <location>
        <begin position="212"/>
        <end position="233"/>
    </location>
</feature>
<dbReference type="EMBL" id="BAAALG010000011">
    <property type="protein sequence ID" value="GAA1105264.1"/>
    <property type="molecule type" value="Genomic_DNA"/>
</dbReference>
<keyword evidence="1" id="KW-0472">Membrane</keyword>
<feature type="transmembrane region" description="Helical" evidence="1">
    <location>
        <begin position="70"/>
        <end position="93"/>
    </location>
</feature>
<dbReference type="Proteomes" id="UP001501581">
    <property type="component" value="Unassembled WGS sequence"/>
</dbReference>
<dbReference type="RefSeq" id="WP_343995045.1">
    <property type="nucleotide sequence ID" value="NZ_BAAALG010000011.1"/>
</dbReference>
<keyword evidence="1" id="KW-0812">Transmembrane</keyword>
<comment type="caution">
    <text evidence="2">The sequence shown here is derived from an EMBL/GenBank/DDBJ whole genome shotgun (WGS) entry which is preliminary data.</text>
</comment>
<accession>A0ABP4EHR6</accession>